<dbReference type="GO" id="GO:0061630">
    <property type="term" value="F:ubiquitin protein ligase activity"/>
    <property type="evidence" value="ECO:0007669"/>
    <property type="project" value="UniProtKB-EC"/>
</dbReference>
<evidence type="ECO:0000256" key="4">
    <source>
        <dbReference type="ARBA" id="ARBA00012483"/>
    </source>
</evidence>
<accession>B4M6K9</accession>
<evidence type="ECO:0000256" key="2">
    <source>
        <dbReference type="ARBA" id="ARBA00004308"/>
    </source>
</evidence>
<evidence type="ECO:0000256" key="9">
    <source>
        <dbReference type="ARBA" id="ARBA00022833"/>
    </source>
</evidence>
<name>B4M6K9_DROVI</name>
<evidence type="ECO:0000256" key="5">
    <source>
        <dbReference type="ARBA" id="ARBA00022679"/>
    </source>
</evidence>
<evidence type="ECO:0000256" key="7">
    <source>
        <dbReference type="ARBA" id="ARBA00022771"/>
    </source>
</evidence>
<organism evidence="15 16">
    <name type="scientific">Drosophila virilis</name>
    <name type="common">Fruit fly</name>
    <dbReference type="NCBI Taxonomy" id="7244"/>
    <lineage>
        <taxon>Eukaryota</taxon>
        <taxon>Metazoa</taxon>
        <taxon>Ecdysozoa</taxon>
        <taxon>Arthropoda</taxon>
        <taxon>Hexapoda</taxon>
        <taxon>Insecta</taxon>
        <taxon>Pterygota</taxon>
        <taxon>Neoptera</taxon>
        <taxon>Endopterygota</taxon>
        <taxon>Diptera</taxon>
        <taxon>Brachycera</taxon>
        <taxon>Muscomorpha</taxon>
        <taxon>Ephydroidea</taxon>
        <taxon>Drosophilidae</taxon>
        <taxon>Drosophila</taxon>
    </lineage>
</organism>
<evidence type="ECO:0000313" key="16">
    <source>
        <dbReference type="Proteomes" id="UP000008792"/>
    </source>
</evidence>
<evidence type="ECO:0000256" key="10">
    <source>
        <dbReference type="ARBA" id="ARBA00023136"/>
    </source>
</evidence>
<keyword evidence="6" id="KW-0479">Metal-binding</keyword>
<evidence type="ECO:0000256" key="3">
    <source>
        <dbReference type="ARBA" id="ARBA00004906"/>
    </source>
</evidence>
<dbReference type="GO" id="GO:0005783">
    <property type="term" value="C:endoplasmic reticulum"/>
    <property type="evidence" value="ECO:0007669"/>
    <property type="project" value="InterPro"/>
</dbReference>
<dbReference type="UniPathway" id="UPA00143"/>
<reference evidence="15 16" key="1">
    <citation type="journal article" date="2007" name="Nature">
        <title>Evolution of genes and genomes on the Drosophila phylogeny.</title>
        <authorList>
            <consortium name="Drosophila 12 Genomes Consortium"/>
            <person name="Clark A.G."/>
            <person name="Eisen M.B."/>
            <person name="Smith D.R."/>
            <person name="Bergman C.M."/>
            <person name="Oliver B."/>
            <person name="Markow T.A."/>
            <person name="Kaufman T.C."/>
            <person name="Kellis M."/>
            <person name="Gelbart W."/>
            <person name="Iyer V.N."/>
            <person name="Pollard D.A."/>
            <person name="Sackton T.B."/>
            <person name="Larracuente A.M."/>
            <person name="Singh N.D."/>
            <person name="Abad J.P."/>
            <person name="Abt D.N."/>
            <person name="Adryan B."/>
            <person name="Aguade M."/>
            <person name="Akashi H."/>
            <person name="Anderson W.W."/>
            <person name="Aquadro C.F."/>
            <person name="Ardell D.H."/>
            <person name="Arguello R."/>
            <person name="Artieri C.G."/>
            <person name="Barbash D.A."/>
            <person name="Barker D."/>
            <person name="Barsanti P."/>
            <person name="Batterham P."/>
            <person name="Batzoglou S."/>
            <person name="Begun D."/>
            <person name="Bhutkar A."/>
            <person name="Blanco E."/>
            <person name="Bosak S.A."/>
            <person name="Bradley R.K."/>
            <person name="Brand A.D."/>
            <person name="Brent M.R."/>
            <person name="Brooks A.N."/>
            <person name="Brown R.H."/>
            <person name="Butlin R.K."/>
            <person name="Caggese C."/>
            <person name="Calvi B.R."/>
            <person name="Bernardo de Carvalho A."/>
            <person name="Caspi A."/>
            <person name="Castrezana S."/>
            <person name="Celniker S.E."/>
            <person name="Chang J.L."/>
            <person name="Chapple C."/>
            <person name="Chatterji S."/>
            <person name="Chinwalla A."/>
            <person name="Civetta A."/>
            <person name="Clifton S.W."/>
            <person name="Comeron J.M."/>
            <person name="Costello J.C."/>
            <person name="Coyne J.A."/>
            <person name="Daub J."/>
            <person name="David R.G."/>
            <person name="Delcher A.L."/>
            <person name="Delehaunty K."/>
            <person name="Do C.B."/>
            <person name="Ebling H."/>
            <person name="Edwards K."/>
            <person name="Eickbush T."/>
            <person name="Evans J.D."/>
            <person name="Filipski A."/>
            <person name="Findeiss S."/>
            <person name="Freyhult E."/>
            <person name="Fulton L."/>
            <person name="Fulton R."/>
            <person name="Garcia A.C."/>
            <person name="Gardiner A."/>
            <person name="Garfield D.A."/>
            <person name="Garvin B.E."/>
            <person name="Gibson G."/>
            <person name="Gilbert D."/>
            <person name="Gnerre S."/>
            <person name="Godfrey J."/>
            <person name="Good R."/>
            <person name="Gotea V."/>
            <person name="Gravely B."/>
            <person name="Greenberg A.J."/>
            <person name="Griffiths-Jones S."/>
            <person name="Gross S."/>
            <person name="Guigo R."/>
            <person name="Gustafson E.A."/>
            <person name="Haerty W."/>
            <person name="Hahn M.W."/>
            <person name="Halligan D.L."/>
            <person name="Halpern A.L."/>
            <person name="Halter G.M."/>
            <person name="Han M.V."/>
            <person name="Heger A."/>
            <person name="Hillier L."/>
            <person name="Hinrichs A.S."/>
            <person name="Holmes I."/>
            <person name="Hoskins R.A."/>
            <person name="Hubisz M.J."/>
            <person name="Hultmark D."/>
            <person name="Huntley M.A."/>
            <person name="Jaffe D.B."/>
            <person name="Jagadeeshan S."/>
            <person name="Jeck W.R."/>
            <person name="Johnson J."/>
            <person name="Jones C.D."/>
            <person name="Jordan W.C."/>
            <person name="Karpen G.H."/>
            <person name="Kataoka E."/>
            <person name="Keightley P.D."/>
            <person name="Kheradpour P."/>
            <person name="Kirkness E.F."/>
            <person name="Koerich L.B."/>
            <person name="Kristiansen K."/>
            <person name="Kudrna D."/>
            <person name="Kulathinal R.J."/>
            <person name="Kumar S."/>
            <person name="Kwok R."/>
            <person name="Lander E."/>
            <person name="Langley C.H."/>
            <person name="Lapoint R."/>
            <person name="Lazzaro B.P."/>
            <person name="Lee S.J."/>
            <person name="Levesque L."/>
            <person name="Li R."/>
            <person name="Lin C.F."/>
            <person name="Lin M.F."/>
            <person name="Lindblad-Toh K."/>
            <person name="Llopart A."/>
            <person name="Long M."/>
            <person name="Low L."/>
            <person name="Lozovsky E."/>
            <person name="Lu J."/>
            <person name="Luo M."/>
            <person name="Machado C.A."/>
            <person name="Makalowski W."/>
            <person name="Marzo M."/>
            <person name="Matsuda M."/>
            <person name="Matzkin L."/>
            <person name="McAllister B."/>
            <person name="McBride C.S."/>
            <person name="McKernan B."/>
            <person name="McKernan K."/>
            <person name="Mendez-Lago M."/>
            <person name="Minx P."/>
            <person name="Mollenhauer M.U."/>
            <person name="Montooth K."/>
            <person name="Mount S.M."/>
            <person name="Mu X."/>
            <person name="Myers E."/>
            <person name="Negre B."/>
            <person name="Newfeld S."/>
            <person name="Nielsen R."/>
            <person name="Noor M.A."/>
            <person name="O'Grady P."/>
            <person name="Pachter L."/>
            <person name="Papaceit M."/>
            <person name="Parisi M.J."/>
            <person name="Parisi M."/>
            <person name="Parts L."/>
            <person name="Pedersen J.S."/>
            <person name="Pesole G."/>
            <person name="Phillippy A.M."/>
            <person name="Ponting C.P."/>
            <person name="Pop M."/>
            <person name="Porcelli D."/>
            <person name="Powell J.R."/>
            <person name="Prohaska S."/>
            <person name="Pruitt K."/>
            <person name="Puig M."/>
            <person name="Quesneville H."/>
            <person name="Ram K.R."/>
            <person name="Rand D."/>
            <person name="Rasmussen M.D."/>
            <person name="Reed L.K."/>
            <person name="Reenan R."/>
            <person name="Reily A."/>
            <person name="Remington K.A."/>
            <person name="Rieger T.T."/>
            <person name="Ritchie M.G."/>
            <person name="Robin C."/>
            <person name="Rogers Y.H."/>
            <person name="Rohde C."/>
            <person name="Rozas J."/>
            <person name="Rubenfield M.J."/>
            <person name="Ruiz A."/>
            <person name="Russo S."/>
            <person name="Salzberg S.L."/>
            <person name="Sanchez-Gracia A."/>
            <person name="Saranga D.J."/>
            <person name="Sato H."/>
            <person name="Schaeffer S.W."/>
            <person name="Schatz M.C."/>
            <person name="Schlenke T."/>
            <person name="Schwartz R."/>
            <person name="Segarra C."/>
            <person name="Singh R.S."/>
            <person name="Sirot L."/>
            <person name="Sirota M."/>
            <person name="Sisneros N.B."/>
            <person name="Smith C.D."/>
            <person name="Smith T.F."/>
            <person name="Spieth J."/>
            <person name="Stage D.E."/>
            <person name="Stark A."/>
            <person name="Stephan W."/>
            <person name="Strausberg R.L."/>
            <person name="Strempel S."/>
            <person name="Sturgill D."/>
            <person name="Sutton G."/>
            <person name="Sutton G.G."/>
            <person name="Tao W."/>
            <person name="Teichmann S."/>
            <person name="Tobari Y.N."/>
            <person name="Tomimura Y."/>
            <person name="Tsolas J.M."/>
            <person name="Valente V.L."/>
            <person name="Venter E."/>
            <person name="Venter J.C."/>
            <person name="Vicario S."/>
            <person name="Vieira F.G."/>
            <person name="Vilella A.J."/>
            <person name="Villasante A."/>
            <person name="Walenz B."/>
            <person name="Wang J."/>
            <person name="Wasserman M."/>
            <person name="Watts T."/>
            <person name="Wilson D."/>
            <person name="Wilson R.K."/>
            <person name="Wing R.A."/>
            <person name="Wolfner M.F."/>
            <person name="Wong A."/>
            <person name="Wong G.K."/>
            <person name="Wu C.I."/>
            <person name="Wu G."/>
            <person name="Yamamoto D."/>
            <person name="Yang H.P."/>
            <person name="Yang S.P."/>
            <person name="Yorke J.A."/>
            <person name="Yoshida K."/>
            <person name="Zdobnov E."/>
            <person name="Zhang P."/>
            <person name="Zhang Y."/>
            <person name="Zimin A.V."/>
            <person name="Baldwin J."/>
            <person name="Abdouelleil A."/>
            <person name="Abdulkadir J."/>
            <person name="Abebe A."/>
            <person name="Abera B."/>
            <person name="Abreu J."/>
            <person name="Acer S.C."/>
            <person name="Aftuck L."/>
            <person name="Alexander A."/>
            <person name="An P."/>
            <person name="Anderson E."/>
            <person name="Anderson S."/>
            <person name="Arachi H."/>
            <person name="Azer M."/>
            <person name="Bachantsang P."/>
            <person name="Barry A."/>
            <person name="Bayul T."/>
            <person name="Berlin A."/>
            <person name="Bessette D."/>
            <person name="Bloom T."/>
            <person name="Blye J."/>
            <person name="Boguslavskiy L."/>
            <person name="Bonnet C."/>
            <person name="Boukhgalter B."/>
            <person name="Bourzgui I."/>
            <person name="Brown A."/>
            <person name="Cahill P."/>
            <person name="Channer S."/>
            <person name="Cheshatsang Y."/>
            <person name="Chuda L."/>
            <person name="Citroen M."/>
            <person name="Collymore A."/>
            <person name="Cooke P."/>
            <person name="Costello M."/>
            <person name="D'Aco K."/>
            <person name="Daza R."/>
            <person name="De Haan G."/>
            <person name="DeGray S."/>
            <person name="DeMaso C."/>
            <person name="Dhargay N."/>
            <person name="Dooley K."/>
            <person name="Dooley E."/>
            <person name="Doricent M."/>
            <person name="Dorje P."/>
            <person name="Dorjee K."/>
            <person name="Dupes A."/>
            <person name="Elong R."/>
            <person name="Falk J."/>
            <person name="Farina A."/>
            <person name="Faro S."/>
            <person name="Ferguson D."/>
            <person name="Fisher S."/>
            <person name="Foley C.D."/>
            <person name="Franke A."/>
            <person name="Friedrich D."/>
            <person name="Gadbois L."/>
            <person name="Gearin G."/>
            <person name="Gearin C.R."/>
            <person name="Giannoukos G."/>
            <person name="Goode T."/>
            <person name="Graham J."/>
            <person name="Grandbois E."/>
            <person name="Grewal S."/>
            <person name="Gyaltsen K."/>
            <person name="Hafez N."/>
            <person name="Hagos B."/>
            <person name="Hall J."/>
            <person name="Henson C."/>
            <person name="Hollinger A."/>
            <person name="Honan T."/>
            <person name="Huard M.D."/>
            <person name="Hughes L."/>
            <person name="Hurhula B."/>
            <person name="Husby M.E."/>
            <person name="Kamat A."/>
            <person name="Kanga B."/>
            <person name="Kashin S."/>
            <person name="Khazanovich D."/>
            <person name="Kisner P."/>
            <person name="Lance K."/>
            <person name="Lara M."/>
            <person name="Lee W."/>
            <person name="Lennon N."/>
            <person name="Letendre F."/>
            <person name="LeVine R."/>
            <person name="Lipovsky A."/>
            <person name="Liu X."/>
            <person name="Liu J."/>
            <person name="Liu S."/>
            <person name="Lokyitsang T."/>
            <person name="Lokyitsang Y."/>
            <person name="Lubonja R."/>
            <person name="Lui A."/>
            <person name="MacDonald P."/>
            <person name="Magnisalis V."/>
            <person name="Maru K."/>
            <person name="Matthews C."/>
            <person name="McCusker W."/>
            <person name="McDonough S."/>
            <person name="Mehta T."/>
            <person name="Meldrim J."/>
            <person name="Meneus L."/>
            <person name="Mihai O."/>
            <person name="Mihalev A."/>
            <person name="Mihova T."/>
            <person name="Mittelman R."/>
            <person name="Mlenga V."/>
            <person name="Montmayeur A."/>
            <person name="Mulrain L."/>
            <person name="Navidi A."/>
            <person name="Naylor J."/>
            <person name="Negash T."/>
            <person name="Nguyen T."/>
            <person name="Nguyen N."/>
            <person name="Nicol R."/>
            <person name="Norbu C."/>
            <person name="Norbu N."/>
            <person name="Novod N."/>
            <person name="O'Neill B."/>
            <person name="Osman S."/>
            <person name="Markiewicz E."/>
            <person name="Oyono O.L."/>
            <person name="Patti C."/>
            <person name="Phunkhang P."/>
            <person name="Pierre F."/>
            <person name="Priest M."/>
            <person name="Raghuraman S."/>
            <person name="Rege F."/>
            <person name="Reyes R."/>
            <person name="Rise C."/>
            <person name="Rogov P."/>
            <person name="Ross K."/>
            <person name="Ryan E."/>
            <person name="Settipalli S."/>
            <person name="Shea T."/>
            <person name="Sherpa N."/>
            <person name="Shi L."/>
            <person name="Shih D."/>
            <person name="Sparrow T."/>
            <person name="Spaulding J."/>
            <person name="Stalker J."/>
            <person name="Stange-Thomann N."/>
            <person name="Stavropoulos S."/>
            <person name="Stone C."/>
            <person name="Strader C."/>
            <person name="Tesfaye S."/>
            <person name="Thomson T."/>
            <person name="Thoulutsang Y."/>
            <person name="Thoulutsang D."/>
            <person name="Topham K."/>
            <person name="Topping I."/>
            <person name="Tsamla T."/>
            <person name="Vassiliev H."/>
            <person name="Vo A."/>
            <person name="Wangchuk T."/>
            <person name="Wangdi T."/>
            <person name="Weiand M."/>
            <person name="Wilkinson J."/>
            <person name="Wilson A."/>
            <person name="Yadav S."/>
            <person name="Young G."/>
            <person name="Yu Q."/>
            <person name="Zembek L."/>
            <person name="Zhong D."/>
            <person name="Zimmer A."/>
            <person name="Zwirko Z."/>
            <person name="Jaffe D.B."/>
            <person name="Alvarez P."/>
            <person name="Brockman W."/>
            <person name="Butler J."/>
            <person name="Chin C."/>
            <person name="Gnerre S."/>
            <person name="Grabherr M."/>
            <person name="Kleber M."/>
            <person name="Mauceli E."/>
            <person name="MacCallum I."/>
        </authorList>
    </citation>
    <scope>NUCLEOTIDE SEQUENCE [LARGE SCALE GENOMIC DNA]</scope>
    <source>
        <strain evidence="16">Tucson 15010-1051.87</strain>
    </source>
</reference>
<dbReference type="GO" id="GO:0016567">
    <property type="term" value="P:protein ubiquitination"/>
    <property type="evidence" value="ECO:0007669"/>
    <property type="project" value="UniProtKB-UniPathway"/>
</dbReference>
<dbReference type="AlphaFoldDB" id="B4M6K9"/>
<protein>
    <recommendedName>
        <fullName evidence="4">RING-type E3 ubiquitin transferase</fullName>
        <ecNumber evidence="4">2.3.2.27</ecNumber>
    </recommendedName>
</protein>
<feature type="region of interest" description="Disordered" evidence="12">
    <location>
        <begin position="30"/>
        <end position="52"/>
    </location>
</feature>
<dbReference type="EC" id="2.3.2.27" evidence="4"/>
<dbReference type="InterPro" id="IPR017907">
    <property type="entry name" value="Znf_RING_CS"/>
</dbReference>
<keyword evidence="5" id="KW-0808">Transferase</keyword>
<comment type="pathway">
    <text evidence="3">Protein modification; protein ubiquitination.</text>
</comment>
<evidence type="ECO:0000256" key="8">
    <source>
        <dbReference type="ARBA" id="ARBA00022786"/>
    </source>
</evidence>
<dbReference type="FunCoup" id="B4M6K9">
    <property type="interactions" value="122"/>
</dbReference>
<evidence type="ECO:0000256" key="11">
    <source>
        <dbReference type="PROSITE-ProRule" id="PRU00175"/>
    </source>
</evidence>
<dbReference type="InParanoid" id="B4M6K9"/>
<dbReference type="GO" id="GO:0005634">
    <property type="term" value="C:nucleus"/>
    <property type="evidence" value="ECO:0007669"/>
    <property type="project" value="UniProtKB-ARBA"/>
</dbReference>
<evidence type="ECO:0000256" key="1">
    <source>
        <dbReference type="ARBA" id="ARBA00000900"/>
    </source>
</evidence>
<keyword evidence="7 11" id="KW-0863">Zinc-finger</keyword>
<dbReference type="EMBL" id="CH940652">
    <property type="protein sequence ID" value="EDW59285.1"/>
    <property type="molecule type" value="Genomic_DNA"/>
</dbReference>
<evidence type="ECO:0000313" key="15">
    <source>
        <dbReference type="EMBL" id="EDW59285.1"/>
    </source>
</evidence>
<dbReference type="KEGG" id="dvi:6632472"/>
<feature type="transmembrane region" description="Helical" evidence="13">
    <location>
        <begin position="207"/>
        <end position="226"/>
    </location>
</feature>
<dbReference type="GO" id="GO:0008270">
    <property type="term" value="F:zinc ion binding"/>
    <property type="evidence" value="ECO:0007669"/>
    <property type="project" value="UniProtKB-KW"/>
</dbReference>
<comment type="catalytic activity">
    <reaction evidence="1">
        <text>S-ubiquitinyl-[E2 ubiquitin-conjugating enzyme]-L-cysteine + [acceptor protein]-L-lysine = [E2 ubiquitin-conjugating enzyme]-L-cysteine + N(6)-ubiquitinyl-[acceptor protein]-L-lysine.</text>
        <dbReference type="EC" id="2.3.2.27"/>
    </reaction>
</comment>
<dbReference type="GO" id="GO:0006511">
    <property type="term" value="P:ubiquitin-dependent protein catabolic process"/>
    <property type="evidence" value="ECO:0007669"/>
    <property type="project" value="InterPro"/>
</dbReference>
<evidence type="ECO:0000256" key="13">
    <source>
        <dbReference type="SAM" id="Phobius"/>
    </source>
</evidence>
<dbReference type="InterPro" id="IPR018957">
    <property type="entry name" value="Znf_C3HC4_RING-type"/>
</dbReference>
<evidence type="ECO:0000256" key="12">
    <source>
        <dbReference type="SAM" id="MobiDB-lite"/>
    </source>
</evidence>
<keyword evidence="16" id="KW-1185">Reference proteome</keyword>
<feature type="domain" description="RING-type" evidence="14">
    <location>
        <begin position="77"/>
        <end position="116"/>
    </location>
</feature>
<keyword evidence="9" id="KW-0862">Zinc</keyword>
<dbReference type="Pfam" id="PF00097">
    <property type="entry name" value="zf-C3HC4"/>
    <property type="match status" value="1"/>
</dbReference>
<dbReference type="InterPro" id="IPR013083">
    <property type="entry name" value="Znf_RING/FYVE/PHD"/>
</dbReference>
<dbReference type="eggNOG" id="KOG0823">
    <property type="taxonomic scope" value="Eukaryota"/>
</dbReference>
<dbReference type="Proteomes" id="UP000008792">
    <property type="component" value="Unassembled WGS sequence"/>
</dbReference>
<comment type="subcellular location">
    <subcellularLocation>
        <location evidence="2">Endomembrane system</location>
    </subcellularLocation>
</comment>
<dbReference type="InterPro" id="IPR045103">
    <property type="entry name" value="RNF5/RNF185-like"/>
</dbReference>
<dbReference type="InterPro" id="IPR001841">
    <property type="entry name" value="Znf_RING"/>
</dbReference>
<keyword evidence="8" id="KW-0833">Ubl conjugation pathway</keyword>
<dbReference type="SUPFAM" id="SSF57850">
    <property type="entry name" value="RING/U-box"/>
    <property type="match status" value="1"/>
</dbReference>
<dbReference type="OrthoDB" id="302966at2759"/>
<evidence type="ECO:0000256" key="6">
    <source>
        <dbReference type="ARBA" id="ARBA00022723"/>
    </source>
</evidence>
<sequence>MAAPNAEDEANWQDGEQNIADFLQDTFEALPEDDGDSAAGDGVEANPELEEHVNRPFPINSELRHRPRNHLLAPYFCNLCRDYVRGGVITICGHLFCWTCLWADLHNRVMPRCPRCMRRLLLHEDIMPFLGEGPNAGPDDANIVAQPGDVPRPSGLYLEHQQYPMWFAVHTYEELHFAGANGGERNLSVIVQRMHQDYQRPMDWVKFLQWFQLGCALGIFYLWLYIMSFSD</sequence>
<dbReference type="OMA" id="WTCLWPK"/>
<dbReference type="Gene3D" id="3.30.40.10">
    <property type="entry name" value="Zinc/RING finger domain, C3HC4 (zinc finger)"/>
    <property type="match status" value="1"/>
</dbReference>
<dbReference type="PhylomeDB" id="B4M6K9"/>
<keyword evidence="13" id="KW-1133">Transmembrane helix</keyword>
<dbReference type="PROSITE" id="PS00518">
    <property type="entry name" value="ZF_RING_1"/>
    <property type="match status" value="1"/>
</dbReference>
<dbReference type="SMR" id="B4M6K9"/>
<keyword evidence="13" id="KW-0812">Transmembrane</keyword>
<gene>
    <name evidence="15" type="primary">Dvir\GJ10368</name>
    <name evidence="15" type="ORF">Dvir_GJ10368</name>
</gene>
<dbReference type="PROSITE" id="PS50089">
    <property type="entry name" value="ZF_RING_2"/>
    <property type="match status" value="1"/>
</dbReference>
<dbReference type="SMART" id="SM00184">
    <property type="entry name" value="RING"/>
    <property type="match status" value="1"/>
</dbReference>
<dbReference type="HOGENOM" id="CLU_091835_0_0_1"/>
<dbReference type="STRING" id="7244.B4M6K9"/>
<dbReference type="PANTHER" id="PTHR12313">
    <property type="entry name" value="E3 UBIQUITIN-PROTEIN LIGASE RNF5-RELATED"/>
    <property type="match status" value="1"/>
</dbReference>
<proteinExistence type="predicted"/>
<keyword evidence="10 13" id="KW-0472">Membrane</keyword>
<evidence type="ECO:0000259" key="14">
    <source>
        <dbReference type="PROSITE" id="PS50089"/>
    </source>
</evidence>
<dbReference type="GO" id="GO:0060255">
    <property type="term" value="P:regulation of macromolecule metabolic process"/>
    <property type="evidence" value="ECO:0007669"/>
    <property type="project" value="UniProtKB-ARBA"/>
</dbReference>